<reference evidence="11" key="1">
    <citation type="journal article" date="2016" name="Genome Announc.">
        <title>Complete genome sequence of Alkaliphilus metalliredigens strain QYMF, an alkaliphilic and metal-reducing bacterium isolated from borax-contaminated leachate ponds.</title>
        <authorList>
            <person name="Hwang C."/>
            <person name="Copeland A."/>
            <person name="Lucas S."/>
            <person name="Lapidus A."/>
            <person name="Barry K."/>
            <person name="Detter J.C."/>
            <person name="Glavina Del Rio T."/>
            <person name="Hammon N."/>
            <person name="Israni S."/>
            <person name="Dalin E."/>
            <person name="Tice H."/>
            <person name="Pitluck S."/>
            <person name="Chertkov O."/>
            <person name="Brettin T."/>
            <person name="Bruce D."/>
            <person name="Han C."/>
            <person name="Schmutz J."/>
            <person name="Larimer F."/>
            <person name="Land M.L."/>
            <person name="Hauser L."/>
            <person name="Kyrpides N."/>
            <person name="Mikhailova N."/>
            <person name="Ye Q."/>
            <person name="Zhou J."/>
            <person name="Richardson P."/>
            <person name="Fields M.W."/>
        </authorList>
    </citation>
    <scope>NUCLEOTIDE SEQUENCE [LARGE SCALE GENOMIC DNA]</scope>
    <source>
        <strain evidence="11">QYMF</strain>
    </source>
</reference>
<dbReference type="InterPro" id="IPR041739">
    <property type="entry name" value="G5K_ProB"/>
</dbReference>
<feature type="binding site" evidence="8">
    <location>
        <position position="55"/>
    </location>
    <ligand>
        <name>substrate</name>
    </ligand>
</feature>
<evidence type="ECO:0000256" key="1">
    <source>
        <dbReference type="ARBA" id="ARBA00022490"/>
    </source>
</evidence>
<dbReference type="UniPathway" id="UPA00098">
    <property type="reaction ID" value="UER00359"/>
</dbReference>
<evidence type="ECO:0000256" key="6">
    <source>
        <dbReference type="ARBA" id="ARBA00022777"/>
    </source>
</evidence>
<dbReference type="InterPro" id="IPR036393">
    <property type="entry name" value="AceGlu_kinase-like_sf"/>
</dbReference>
<feature type="binding site" evidence="8">
    <location>
        <position position="142"/>
    </location>
    <ligand>
        <name>substrate</name>
    </ligand>
</feature>
<name>A6TL30_ALKMQ</name>
<keyword evidence="11" id="KW-1185">Reference proteome</keyword>
<dbReference type="OrthoDB" id="9804434at2"/>
<accession>A6TL30</accession>
<comment type="similarity">
    <text evidence="8">Belongs to the glutamate 5-kinase family.</text>
</comment>
<dbReference type="InterPro" id="IPR001057">
    <property type="entry name" value="Glu/AcGlu_kinase"/>
</dbReference>
<feature type="domain" description="Aspartate/glutamate/uridylate kinase" evidence="9">
    <location>
        <begin position="10"/>
        <end position="240"/>
    </location>
</feature>
<feature type="binding site" evidence="8">
    <location>
        <position position="154"/>
    </location>
    <ligand>
        <name>substrate</name>
    </ligand>
</feature>
<comment type="function">
    <text evidence="8">Catalyzes the transfer of a phosphate group to glutamate to form L-glutamate 5-phosphate.</text>
</comment>
<keyword evidence="7 8" id="KW-0067">ATP-binding</keyword>
<evidence type="ECO:0000256" key="3">
    <source>
        <dbReference type="ARBA" id="ARBA00022650"/>
    </source>
</evidence>
<dbReference type="SUPFAM" id="SSF53633">
    <property type="entry name" value="Carbamate kinase-like"/>
    <property type="match status" value="1"/>
</dbReference>
<feature type="binding site" evidence="8">
    <location>
        <position position="15"/>
    </location>
    <ligand>
        <name>ATP</name>
        <dbReference type="ChEBI" id="CHEBI:30616"/>
    </ligand>
</feature>
<dbReference type="GO" id="GO:0055129">
    <property type="term" value="P:L-proline biosynthetic process"/>
    <property type="evidence" value="ECO:0007669"/>
    <property type="project" value="UniProtKB-UniRule"/>
</dbReference>
<dbReference type="PANTHER" id="PTHR43654">
    <property type="entry name" value="GLUTAMATE 5-KINASE"/>
    <property type="match status" value="1"/>
</dbReference>
<dbReference type="eggNOG" id="COG0263">
    <property type="taxonomic scope" value="Bacteria"/>
</dbReference>
<evidence type="ECO:0000256" key="5">
    <source>
        <dbReference type="ARBA" id="ARBA00022741"/>
    </source>
</evidence>
<dbReference type="EC" id="2.7.2.11" evidence="8"/>
<dbReference type="KEGG" id="amt:Amet_0673"/>
<dbReference type="NCBIfam" id="TIGR01027">
    <property type="entry name" value="proB"/>
    <property type="match status" value="1"/>
</dbReference>
<dbReference type="PRINTS" id="PR00474">
    <property type="entry name" value="GLU5KINASE"/>
</dbReference>
<proteinExistence type="inferred from homology"/>
<dbReference type="PIRSF" id="PIRSF000729">
    <property type="entry name" value="GK"/>
    <property type="match status" value="1"/>
</dbReference>
<dbReference type="CDD" id="cd04242">
    <property type="entry name" value="AAK_G5K_ProB"/>
    <property type="match status" value="1"/>
</dbReference>
<evidence type="ECO:0000313" key="11">
    <source>
        <dbReference type="Proteomes" id="UP000001572"/>
    </source>
</evidence>
<dbReference type="Gene3D" id="3.40.1160.10">
    <property type="entry name" value="Acetylglutamate kinase-like"/>
    <property type="match status" value="1"/>
</dbReference>
<dbReference type="GO" id="GO:0005524">
    <property type="term" value="F:ATP binding"/>
    <property type="evidence" value="ECO:0007669"/>
    <property type="project" value="UniProtKB-KW"/>
</dbReference>
<evidence type="ECO:0000256" key="2">
    <source>
        <dbReference type="ARBA" id="ARBA00022605"/>
    </source>
</evidence>
<dbReference type="AlphaFoldDB" id="A6TL30"/>
<sequence length="264" mass="29649">MIRDLIESSKKIVIKIGTNALANDDGTININRVYNLSQQISHLIKEGKQIVIISSGARIAGLATLGKWKLKDDMHYKQALCAIGQVELMNAYRKTFREHDIHIGQLLLNREDFYNYKRTINIGNTLFTLLDEGVIPIIDENDTVSVKEIKTEDNDTLAAYTSKLWNADLLIFLGDTDGIYNKNPKEYTDAKLLEEVENIDELDKMIQTGELDEIGTDDIISKMNAAKTLNDCNTPVIIANGKVENILLKLLEGKAKATVLRDIK</sequence>
<dbReference type="Pfam" id="PF00696">
    <property type="entry name" value="AA_kinase"/>
    <property type="match status" value="1"/>
</dbReference>
<keyword evidence="3 8" id="KW-0641">Proline biosynthesis</keyword>
<keyword evidence="6 8" id="KW-0418">Kinase</keyword>
<evidence type="ECO:0000256" key="8">
    <source>
        <dbReference type="HAMAP-Rule" id="MF_00456"/>
    </source>
</evidence>
<dbReference type="RefSeq" id="WP_011971806.1">
    <property type="nucleotide sequence ID" value="NC_009633.1"/>
</dbReference>
<dbReference type="FunFam" id="3.40.1160.10:FF:000006">
    <property type="entry name" value="Glutamate 5-kinase"/>
    <property type="match status" value="1"/>
</dbReference>
<dbReference type="HOGENOM" id="CLU_025400_0_0_9"/>
<dbReference type="InterPro" id="IPR005715">
    <property type="entry name" value="Glu_5kinase/COase_Synthase"/>
</dbReference>
<dbReference type="InterPro" id="IPR011529">
    <property type="entry name" value="Glu_5kinase"/>
</dbReference>
<dbReference type="STRING" id="293826.Amet_0673"/>
<comment type="pathway">
    <text evidence="8">Amino-acid biosynthesis; L-proline biosynthesis; L-glutamate 5-semialdehyde from L-glutamate: step 1/2.</text>
</comment>
<evidence type="ECO:0000256" key="4">
    <source>
        <dbReference type="ARBA" id="ARBA00022679"/>
    </source>
</evidence>
<keyword evidence="4 8" id="KW-0808">Transferase</keyword>
<keyword evidence="1 8" id="KW-0963">Cytoplasm</keyword>
<evidence type="ECO:0000256" key="7">
    <source>
        <dbReference type="ARBA" id="ARBA00022840"/>
    </source>
</evidence>
<dbReference type="InterPro" id="IPR001048">
    <property type="entry name" value="Asp/Glu/Uridylate_kinase"/>
</dbReference>
<dbReference type="HAMAP" id="MF_00456">
    <property type="entry name" value="ProB"/>
    <property type="match status" value="1"/>
</dbReference>
<organism evidence="10 11">
    <name type="scientific">Alkaliphilus metalliredigens (strain QYMF)</name>
    <dbReference type="NCBI Taxonomy" id="293826"/>
    <lineage>
        <taxon>Bacteria</taxon>
        <taxon>Bacillati</taxon>
        <taxon>Bacillota</taxon>
        <taxon>Clostridia</taxon>
        <taxon>Peptostreptococcales</taxon>
        <taxon>Natronincolaceae</taxon>
        <taxon>Alkaliphilus</taxon>
    </lineage>
</organism>
<keyword evidence="5 8" id="KW-0547">Nucleotide-binding</keyword>
<comment type="subcellular location">
    <subcellularLocation>
        <location evidence="8">Cytoplasm</location>
    </subcellularLocation>
</comment>
<evidence type="ECO:0000313" key="10">
    <source>
        <dbReference type="EMBL" id="ABR46898.1"/>
    </source>
</evidence>
<dbReference type="GO" id="GO:0005829">
    <property type="term" value="C:cytosol"/>
    <property type="evidence" value="ECO:0007669"/>
    <property type="project" value="TreeGrafter"/>
</dbReference>
<dbReference type="EMBL" id="CP000724">
    <property type="protein sequence ID" value="ABR46898.1"/>
    <property type="molecule type" value="Genomic_DNA"/>
</dbReference>
<keyword evidence="2 8" id="KW-0028">Amino-acid biosynthesis</keyword>
<dbReference type="GO" id="GO:0004349">
    <property type="term" value="F:glutamate 5-kinase activity"/>
    <property type="evidence" value="ECO:0007669"/>
    <property type="project" value="UniProtKB-UniRule"/>
</dbReference>
<dbReference type="PANTHER" id="PTHR43654:SF1">
    <property type="entry name" value="ISOPENTENYL PHOSPHATE KINASE"/>
    <property type="match status" value="1"/>
</dbReference>
<comment type="catalytic activity">
    <reaction evidence="8">
        <text>L-glutamate + ATP = L-glutamyl 5-phosphate + ADP</text>
        <dbReference type="Rhea" id="RHEA:14877"/>
        <dbReference type="ChEBI" id="CHEBI:29985"/>
        <dbReference type="ChEBI" id="CHEBI:30616"/>
        <dbReference type="ChEBI" id="CHEBI:58274"/>
        <dbReference type="ChEBI" id="CHEBI:456216"/>
        <dbReference type="EC" id="2.7.2.11"/>
    </reaction>
</comment>
<evidence type="ECO:0000259" key="9">
    <source>
        <dbReference type="Pfam" id="PF00696"/>
    </source>
</evidence>
<protein>
    <recommendedName>
        <fullName evidence="8">Glutamate 5-kinase</fullName>
        <ecNumber evidence="8">2.7.2.11</ecNumber>
    </recommendedName>
    <alternativeName>
        <fullName evidence="8">Gamma-glutamyl kinase</fullName>
        <shortName evidence="8">GK</shortName>
    </alternativeName>
</protein>
<comment type="caution">
    <text evidence="8">Lacks conserved residue(s) required for the propagation of feature annotation.</text>
</comment>
<dbReference type="Proteomes" id="UP000001572">
    <property type="component" value="Chromosome"/>
</dbReference>
<gene>
    <name evidence="8" type="primary">proB</name>
    <name evidence="10" type="ordered locus">Amet_0673</name>
</gene>